<dbReference type="VEuPathDB" id="FungiDB:ASPWEDRAFT_79295"/>
<feature type="region of interest" description="Disordered" evidence="2">
    <location>
        <begin position="249"/>
        <end position="312"/>
    </location>
</feature>
<dbReference type="STRING" id="1073089.A0A1L9S1D0"/>
<organism evidence="4 5">
    <name type="scientific">Aspergillus wentii DTO 134E9</name>
    <dbReference type="NCBI Taxonomy" id="1073089"/>
    <lineage>
        <taxon>Eukaryota</taxon>
        <taxon>Fungi</taxon>
        <taxon>Dikarya</taxon>
        <taxon>Ascomycota</taxon>
        <taxon>Pezizomycotina</taxon>
        <taxon>Eurotiomycetes</taxon>
        <taxon>Eurotiomycetidae</taxon>
        <taxon>Eurotiales</taxon>
        <taxon>Aspergillaceae</taxon>
        <taxon>Aspergillus</taxon>
        <taxon>Aspergillus subgen. Cremei</taxon>
    </lineage>
</organism>
<reference evidence="5" key="1">
    <citation type="journal article" date="2017" name="Genome Biol.">
        <title>Comparative genomics reveals high biological diversity and specific adaptations in the industrially and medically important fungal genus Aspergillus.</title>
        <authorList>
            <person name="de Vries R.P."/>
            <person name="Riley R."/>
            <person name="Wiebenga A."/>
            <person name="Aguilar-Osorio G."/>
            <person name="Amillis S."/>
            <person name="Uchima C.A."/>
            <person name="Anderluh G."/>
            <person name="Asadollahi M."/>
            <person name="Askin M."/>
            <person name="Barry K."/>
            <person name="Battaglia E."/>
            <person name="Bayram O."/>
            <person name="Benocci T."/>
            <person name="Braus-Stromeyer S.A."/>
            <person name="Caldana C."/>
            <person name="Canovas D."/>
            <person name="Cerqueira G.C."/>
            <person name="Chen F."/>
            <person name="Chen W."/>
            <person name="Choi C."/>
            <person name="Clum A."/>
            <person name="Dos Santos R.A."/>
            <person name="Damasio A.R."/>
            <person name="Diallinas G."/>
            <person name="Emri T."/>
            <person name="Fekete E."/>
            <person name="Flipphi M."/>
            <person name="Freyberg S."/>
            <person name="Gallo A."/>
            <person name="Gournas C."/>
            <person name="Habgood R."/>
            <person name="Hainaut M."/>
            <person name="Harispe M.L."/>
            <person name="Henrissat B."/>
            <person name="Hilden K.S."/>
            <person name="Hope R."/>
            <person name="Hossain A."/>
            <person name="Karabika E."/>
            <person name="Karaffa L."/>
            <person name="Karanyi Z."/>
            <person name="Krasevec N."/>
            <person name="Kuo A."/>
            <person name="Kusch H."/>
            <person name="LaButti K."/>
            <person name="Lagendijk E.L."/>
            <person name="Lapidus A."/>
            <person name="Levasseur A."/>
            <person name="Lindquist E."/>
            <person name="Lipzen A."/>
            <person name="Logrieco A.F."/>
            <person name="MacCabe A."/>
            <person name="Maekelae M.R."/>
            <person name="Malavazi I."/>
            <person name="Melin P."/>
            <person name="Meyer V."/>
            <person name="Mielnichuk N."/>
            <person name="Miskei M."/>
            <person name="Molnar A.P."/>
            <person name="Mule G."/>
            <person name="Ngan C.Y."/>
            <person name="Orejas M."/>
            <person name="Orosz E."/>
            <person name="Ouedraogo J.P."/>
            <person name="Overkamp K.M."/>
            <person name="Park H.-S."/>
            <person name="Perrone G."/>
            <person name="Piumi F."/>
            <person name="Punt P.J."/>
            <person name="Ram A.F."/>
            <person name="Ramon A."/>
            <person name="Rauscher S."/>
            <person name="Record E."/>
            <person name="Riano-Pachon D.M."/>
            <person name="Robert V."/>
            <person name="Roehrig J."/>
            <person name="Ruller R."/>
            <person name="Salamov A."/>
            <person name="Salih N.S."/>
            <person name="Samson R.A."/>
            <person name="Sandor E."/>
            <person name="Sanguinetti M."/>
            <person name="Schuetze T."/>
            <person name="Sepcic K."/>
            <person name="Shelest E."/>
            <person name="Sherlock G."/>
            <person name="Sophianopoulou V."/>
            <person name="Squina F.M."/>
            <person name="Sun H."/>
            <person name="Susca A."/>
            <person name="Todd R.B."/>
            <person name="Tsang A."/>
            <person name="Unkles S.E."/>
            <person name="van de Wiele N."/>
            <person name="van Rossen-Uffink D."/>
            <person name="Oliveira J.V."/>
            <person name="Vesth T.C."/>
            <person name="Visser J."/>
            <person name="Yu J.-H."/>
            <person name="Zhou M."/>
            <person name="Andersen M.R."/>
            <person name="Archer D.B."/>
            <person name="Baker S.E."/>
            <person name="Benoit I."/>
            <person name="Brakhage A.A."/>
            <person name="Braus G.H."/>
            <person name="Fischer R."/>
            <person name="Frisvad J.C."/>
            <person name="Goldman G.H."/>
            <person name="Houbraken J."/>
            <person name="Oakley B."/>
            <person name="Pocsi I."/>
            <person name="Scazzocchio C."/>
            <person name="Seiboth B."/>
            <person name="vanKuyk P.A."/>
            <person name="Wortman J."/>
            <person name="Dyer P.S."/>
            <person name="Grigoriev I.V."/>
        </authorList>
    </citation>
    <scope>NUCLEOTIDE SEQUENCE [LARGE SCALE GENOMIC DNA]</scope>
    <source>
        <strain evidence="5">DTO 134E9</strain>
    </source>
</reference>
<feature type="non-terminal residue" evidence="4">
    <location>
        <position position="446"/>
    </location>
</feature>
<feature type="coiled-coil region" evidence="1">
    <location>
        <begin position="321"/>
        <end position="358"/>
    </location>
</feature>
<feature type="domain" description="BZIP" evidence="3">
    <location>
        <begin position="299"/>
        <end position="313"/>
    </location>
</feature>
<feature type="compositionally biased region" description="Polar residues" evidence="2">
    <location>
        <begin position="194"/>
        <end position="216"/>
    </location>
</feature>
<feature type="compositionally biased region" description="Polar residues" evidence="2">
    <location>
        <begin position="132"/>
        <end position="149"/>
    </location>
</feature>
<name>A0A1L9S1D0_ASPWE</name>
<feature type="compositionally biased region" description="Low complexity" evidence="2">
    <location>
        <begin position="96"/>
        <end position="106"/>
    </location>
</feature>
<evidence type="ECO:0000259" key="3">
    <source>
        <dbReference type="PROSITE" id="PS00036"/>
    </source>
</evidence>
<dbReference type="GO" id="GO:0003700">
    <property type="term" value="F:DNA-binding transcription factor activity"/>
    <property type="evidence" value="ECO:0007669"/>
    <property type="project" value="InterPro"/>
</dbReference>
<dbReference type="Proteomes" id="UP000184383">
    <property type="component" value="Unassembled WGS sequence"/>
</dbReference>
<keyword evidence="5" id="KW-1185">Reference proteome</keyword>
<feature type="compositionally biased region" description="Basic and acidic residues" evidence="2">
    <location>
        <begin position="297"/>
        <end position="308"/>
    </location>
</feature>
<dbReference type="PROSITE" id="PS00036">
    <property type="entry name" value="BZIP_BASIC"/>
    <property type="match status" value="1"/>
</dbReference>
<feature type="compositionally biased region" description="Polar residues" evidence="2">
    <location>
        <begin position="435"/>
        <end position="446"/>
    </location>
</feature>
<proteinExistence type="predicted"/>
<evidence type="ECO:0000256" key="2">
    <source>
        <dbReference type="SAM" id="MobiDB-lite"/>
    </source>
</evidence>
<dbReference type="AlphaFoldDB" id="A0A1L9S1D0"/>
<evidence type="ECO:0000313" key="4">
    <source>
        <dbReference type="EMBL" id="OJJ40976.1"/>
    </source>
</evidence>
<feature type="region of interest" description="Disordered" evidence="2">
    <location>
        <begin position="128"/>
        <end position="216"/>
    </location>
</feature>
<gene>
    <name evidence="4" type="ORF">ASPWEDRAFT_79295</name>
</gene>
<feature type="region of interest" description="Disordered" evidence="2">
    <location>
        <begin position="399"/>
        <end position="446"/>
    </location>
</feature>
<evidence type="ECO:0000313" key="5">
    <source>
        <dbReference type="Proteomes" id="UP000184383"/>
    </source>
</evidence>
<sequence length="446" mass="47795">SSDDVLRAENRPRVDKESSVPPSSSSDTQDPMRPRPVSWHPSAPVEPPLEPTQLRSIGVHSILNPPAKPAATDRDSVGVQSVTSTARPRLPSSPTAHLAHPLAQPAHAKRLSLSPRIAQRHIISPISPSARFVNSGSGYPGKSSASQSPLAHESRPGTYSSTPGSPVPVDPAVGSAPVSLNSTPTFHSRRTSAGPMTNPSSQETSPSTPHSVYSQLGRSSPAIASATISAPQPTPPFLHSPYGAMDSVGRLPSVVGAPRHPGEHHPSAVAGSQSSENTPSGMIPCVLDLKSGSSSQAEKRKANSDASRRFRNRKRNEIQMEQKITAQQEEIRKQADAMQRQAQELRALMQEKDYYRSERDFYREHLGRVVPPSQLPARPPSPRAFGSFESGHLTHSVLPTASISSSPRPQATWQTAPSAYSVAPAPQVPDEQARSMPQYSGAWTRT</sequence>
<feature type="region of interest" description="Disordered" evidence="2">
    <location>
        <begin position="1"/>
        <end position="114"/>
    </location>
</feature>
<dbReference type="OrthoDB" id="2247093at2759"/>
<dbReference type="GeneID" id="63755403"/>
<protein>
    <recommendedName>
        <fullName evidence="3">BZIP domain-containing protein</fullName>
    </recommendedName>
</protein>
<feature type="non-terminal residue" evidence="4">
    <location>
        <position position="1"/>
    </location>
</feature>
<dbReference type="RefSeq" id="XP_040694652.1">
    <property type="nucleotide sequence ID" value="XM_040839555.1"/>
</dbReference>
<feature type="compositionally biased region" description="Basic and acidic residues" evidence="2">
    <location>
        <begin position="1"/>
        <end position="18"/>
    </location>
</feature>
<keyword evidence="1" id="KW-0175">Coiled coil</keyword>
<accession>A0A1L9S1D0</accession>
<feature type="compositionally biased region" description="Polar residues" evidence="2">
    <location>
        <begin position="270"/>
        <end position="280"/>
    </location>
</feature>
<dbReference type="InterPro" id="IPR004827">
    <property type="entry name" value="bZIP"/>
</dbReference>
<dbReference type="EMBL" id="KV878209">
    <property type="protein sequence ID" value="OJJ40976.1"/>
    <property type="molecule type" value="Genomic_DNA"/>
</dbReference>
<feature type="compositionally biased region" description="Polar residues" evidence="2">
    <location>
        <begin position="399"/>
        <end position="418"/>
    </location>
</feature>
<evidence type="ECO:0000256" key="1">
    <source>
        <dbReference type="SAM" id="Coils"/>
    </source>
</evidence>